<dbReference type="InterPro" id="IPR036249">
    <property type="entry name" value="Thioredoxin-like_sf"/>
</dbReference>
<sequence>MTDKRSPAERVAQLRLDEQTAARRRNILVVAAVVALVVVVTVVGLVVQGRRDSTGGPVSMTPTGVTSDYGVVLGAKDAPHKVVVYEDFQCPICNEFEKATSEKVQAAIKAGKISVEYRMVSFLDRVSKNAYSSRAANASLAVLHVAGPAAFQKFHTMLFENQPAEGTAGPDNAELVDDAVRAGADRGEVEKLIDDGAYDEWVANATDAMSQHGVNGTPSVSVDGVMAKSPAEGLDALLKVV</sequence>
<proteinExistence type="inferred from homology"/>
<dbReference type="PANTHER" id="PTHR13887:SF14">
    <property type="entry name" value="DISULFIDE BOND FORMATION PROTEIN D"/>
    <property type="match status" value="1"/>
</dbReference>
<feature type="transmembrane region" description="Helical" evidence="6">
    <location>
        <begin position="27"/>
        <end position="47"/>
    </location>
</feature>
<keyword evidence="3" id="KW-0560">Oxidoreductase</keyword>
<keyword evidence="9" id="KW-1185">Reference proteome</keyword>
<keyword evidence="2" id="KW-0732">Signal</keyword>
<reference evidence="8 9" key="1">
    <citation type="submission" date="2023-07" db="EMBL/GenBank/DDBJ databases">
        <title>Nocardioides sp. nov WY-20 isolated from soil.</title>
        <authorList>
            <person name="Liu B."/>
            <person name="Wan Y."/>
        </authorList>
    </citation>
    <scope>NUCLEOTIDE SEQUENCE [LARGE SCALE GENOMIC DNA]</scope>
    <source>
        <strain evidence="8 9">WY-20</strain>
    </source>
</reference>
<evidence type="ECO:0000256" key="4">
    <source>
        <dbReference type="ARBA" id="ARBA00023157"/>
    </source>
</evidence>
<keyword evidence="6" id="KW-0812">Transmembrane</keyword>
<gene>
    <name evidence="8" type="ORF">Q5722_11645</name>
</gene>
<evidence type="ECO:0000313" key="9">
    <source>
        <dbReference type="Proteomes" id="UP001233314"/>
    </source>
</evidence>
<evidence type="ECO:0000256" key="6">
    <source>
        <dbReference type="SAM" id="Phobius"/>
    </source>
</evidence>
<evidence type="ECO:0000256" key="5">
    <source>
        <dbReference type="ARBA" id="ARBA00023284"/>
    </source>
</evidence>
<dbReference type="InterPro" id="IPR012336">
    <property type="entry name" value="Thioredoxin-like_fold"/>
</dbReference>
<keyword evidence="6" id="KW-0472">Membrane</keyword>
<dbReference type="EMBL" id="JAUQTA010000002">
    <property type="protein sequence ID" value="MDO7869018.1"/>
    <property type="molecule type" value="Genomic_DNA"/>
</dbReference>
<keyword evidence="5" id="KW-0676">Redox-active center</keyword>
<dbReference type="Pfam" id="PF13462">
    <property type="entry name" value="Thioredoxin_4"/>
    <property type="match status" value="1"/>
</dbReference>
<dbReference type="RefSeq" id="WP_305028437.1">
    <property type="nucleotide sequence ID" value="NZ_JAUQTA010000002.1"/>
</dbReference>
<comment type="caution">
    <text evidence="8">The sequence shown here is derived from an EMBL/GenBank/DDBJ whole genome shotgun (WGS) entry which is preliminary data.</text>
</comment>
<evidence type="ECO:0000313" key="8">
    <source>
        <dbReference type="EMBL" id="MDO7869018.1"/>
    </source>
</evidence>
<evidence type="ECO:0000256" key="3">
    <source>
        <dbReference type="ARBA" id="ARBA00023002"/>
    </source>
</evidence>
<comment type="similarity">
    <text evidence="1">Belongs to the thioredoxin family. DsbA subfamily.</text>
</comment>
<dbReference type="Gene3D" id="3.40.30.10">
    <property type="entry name" value="Glutaredoxin"/>
    <property type="match status" value="1"/>
</dbReference>
<dbReference type="SUPFAM" id="SSF52833">
    <property type="entry name" value="Thioredoxin-like"/>
    <property type="match status" value="1"/>
</dbReference>
<accession>A0ABT9B2U6</accession>
<feature type="domain" description="Thioredoxin-like fold" evidence="7">
    <location>
        <begin position="67"/>
        <end position="238"/>
    </location>
</feature>
<evidence type="ECO:0000259" key="7">
    <source>
        <dbReference type="Pfam" id="PF13462"/>
    </source>
</evidence>
<evidence type="ECO:0000256" key="1">
    <source>
        <dbReference type="ARBA" id="ARBA00005791"/>
    </source>
</evidence>
<dbReference type="PANTHER" id="PTHR13887">
    <property type="entry name" value="GLUTATHIONE S-TRANSFERASE KAPPA"/>
    <property type="match status" value="1"/>
</dbReference>
<keyword evidence="4" id="KW-1015">Disulfide bond</keyword>
<protein>
    <submittedName>
        <fullName evidence="8">Thioredoxin domain-containing protein</fullName>
    </submittedName>
</protein>
<evidence type="ECO:0000256" key="2">
    <source>
        <dbReference type="ARBA" id="ARBA00022729"/>
    </source>
</evidence>
<organism evidence="8 9">
    <name type="scientific">Nocardioides jiangxiensis</name>
    <dbReference type="NCBI Taxonomy" id="3064524"/>
    <lineage>
        <taxon>Bacteria</taxon>
        <taxon>Bacillati</taxon>
        <taxon>Actinomycetota</taxon>
        <taxon>Actinomycetes</taxon>
        <taxon>Propionibacteriales</taxon>
        <taxon>Nocardioidaceae</taxon>
        <taxon>Nocardioides</taxon>
    </lineage>
</organism>
<name>A0ABT9B2U6_9ACTN</name>
<keyword evidence="6" id="KW-1133">Transmembrane helix</keyword>
<dbReference type="Proteomes" id="UP001233314">
    <property type="component" value="Unassembled WGS sequence"/>
</dbReference>